<evidence type="ECO:0000313" key="1">
    <source>
        <dbReference type="EMBL" id="GIJ63320.1"/>
    </source>
</evidence>
<evidence type="ECO:0000313" key="2">
    <source>
        <dbReference type="Proteomes" id="UP000612585"/>
    </source>
</evidence>
<dbReference type="AlphaFoldDB" id="A0A8J3ZKW6"/>
<dbReference type="SUPFAM" id="SSF53335">
    <property type="entry name" value="S-adenosyl-L-methionine-dependent methyltransferases"/>
    <property type="match status" value="1"/>
</dbReference>
<dbReference type="Pfam" id="PF13489">
    <property type="entry name" value="Methyltransf_23"/>
    <property type="match status" value="1"/>
</dbReference>
<gene>
    <name evidence="1" type="ORF">Vau01_108360</name>
</gene>
<organism evidence="1 2">
    <name type="scientific">Virgisporangium aurantiacum</name>
    <dbReference type="NCBI Taxonomy" id="175570"/>
    <lineage>
        <taxon>Bacteria</taxon>
        <taxon>Bacillati</taxon>
        <taxon>Actinomycetota</taxon>
        <taxon>Actinomycetes</taxon>
        <taxon>Micromonosporales</taxon>
        <taxon>Micromonosporaceae</taxon>
        <taxon>Virgisporangium</taxon>
    </lineage>
</organism>
<dbReference type="Proteomes" id="UP000612585">
    <property type="component" value="Unassembled WGS sequence"/>
</dbReference>
<keyword evidence="2" id="KW-1185">Reference proteome</keyword>
<dbReference type="EMBL" id="BOPG01000091">
    <property type="protein sequence ID" value="GIJ63320.1"/>
    <property type="molecule type" value="Genomic_DNA"/>
</dbReference>
<evidence type="ECO:0008006" key="3">
    <source>
        <dbReference type="Google" id="ProtNLM"/>
    </source>
</evidence>
<dbReference type="InterPro" id="IPR029063">
    <property type="entry name" value="SAM-dependent_MTases_sf"/>
</dbReference>
<reference evidence="1" key="1">
    <citation type="submission" date="2021-01" db="EMBL/GenBank/DDBJ databases">
        <title>Whole genome shotgun sequence of Virgisporangium aurantiacum NBRC 16421.</title>
        <authorList>
            <person name="Komaki H."/>
            <person name="Tamura T."/>
        </authorList>
    </citation>
    <scope>NUCLEOTIDE SEQUENCE</scope>
    <source>
        <strain evidence="1">NBRC 16421</strain>
    </source>
</reference>
<dbReference type="RefSeq" id="WP_204009541.1">
    <property type="nucleotide sequence ID" value="NZ_BOPG01000091.1"/>
</dbReference>
<proteinExistence type="predicted"/>
<name>A0A8J3ZKW6_9ACTN</name>
<protein>
    <recommendedName>
        <fullName evidence="3">Methyltransferase domain-containing protein</fullName>
    </recommendedName>
</protein>
<sequence length="444" mass="47069">MTAATTAAMTAALIKDHPWVGHVEVRDGTVFVHPAAGLTGLRPEPGPLLAEFLTNWAEIYDWVYGSGDATAADDLDFSGWRASDTGKPLPVEHMTEWLDRTVELVLRGEPRTVLELGSGSGLLLQRLHPHLAGYVGTDVSEASVARLSGMRLPRSAIVPAAAHEITSAAVRDALDAVVGPGAAPDCVLLNSVTQHFPDTAYLRAVLDAAIGAVRAGGTVVVGDIRHAGLLRDHHRWLAAADATGSSADLERRVTARVEAEEEFLADPRLLASIAAGHERPVSISLHAKTLRDDTELTRYRYDAVLHVEPTAVPEAVPVSWADLPGPDRLAGLRHRLDLEPRLFVTGIPNSLLAADPTAVTASGVREAVAGTGAVVGIDVTDPALLTAGSPSTASRPPAATIARDDITLAHEPLTRFVERRLHQALGDHLRRAGASLPDIRVVRP</sequence>
<comment type="caution">
    <text evidence="1">The sequence shown here is derived from an EMBL/GenBank/DDBJ whole genome shotgun (WGS) entry which is preliminary data.</text>
</comment>
<accession>A0A8J3ZKW6</accession>
<dbReference type="Gene3D" id="3.40.50.150">
    <property type="entry name" value="Vaccinia Virus protein VP39"/>
    <property type="match status" value="1"/>
</dbReference>
<dbReference type="CDD" id="cd02440">
    <property type="entry name" value="AdoMet_MTases"/>
    <property type="match status" value="1"/>
</dbReference>